<keyword evidence="1 2" id="KW-0812">Transmembrane</keyword>
<evidence type="ECO:0000313" key="2">
    <source>
        <dbReference type="EMBL" id="KFG37149.1"/>
    </source>
</evidence>
<dbReference type="Proteomes" id="UP000028838">
    <property type="component" value="Unassembled WGS sequence"/>
</dbReference>
<dbReference type="VEuPathDB" id="ToxoDB:TGFOU_252450"/>
<dbReference type="AlphaFoldDB" id="A0A086JYD1"/>
<protein>
    <submittedName>
        <fullName evidence="2">Putative transmembrane protein</fullName>
    </submittedName>
</protein>
<gene>
    <name evidence="2" type="ORF">TGFOU_252450</name>
</gene>
<sequence length="311" mass="34056">MNIFCPSSTSRLLSLSPTVSTHLPCFSSCVAASFAFCVDSARLSPLVLTLHFISFLTAPLSPHLHFVCFCISLFLSLYLAVFSLHPRLHLFLSPALASRSTSFSNVSLPFCEFFFLSRALTPCPSVSVLPFLVSLHCSSTSYLHSFVSHSLSALSTLSASPGSCSCCLVFFSSSFTRHWVTGGQAGGACGAPVRHCLSCEVRNVFFSVRMADSGAASPVTRRLLERLANACLPDESVKSFEKGSASAFERKQGKKTTLSPVSLIGEPFQRHRHRVDLLVERLLEVSVYTHGSNRSKLQLEVYPFIYTTLYK</sequence>
<name>A0A086JYD1_TOXGO</name>
<proteinExistence type="predicted"/>
<feature type="transmembrane region" description="Helical" evidence="1">
    <location>
        <begin position="64"/>
        <end position="84"/>
    </location>
</feature>
<evidence type="ECO:0000313" key="3">
    <source>
        <dbReference type="Proteomes" id="UP000028838"/>
    </source>
</evidence>
<comment type="caution">
    <text evidence="2">The sequence shown here is derived from an EMBL/GenBank/DDBJ whole genome shotgun (WGS) entry which is preliminary data.</text>
</comment>
<accession>A0A086JYD1</accession>
<keyword evidence="1" id="KW-0472">Membrane</keyword>
<dbReference type="EMBL" id="AEYH02002604">
    <property type="protein sequence ID" value="KFG37149.1"/>
    <property type="molecule type" value="Genomic_DNA"/>
</dbReference>
<evidence type="ECO:0000256" key="1">
    <source>
        <dbReference type="SAM" id="Phobius"/>
    </source>
</evidence>
<organism evidence="2 3">
    <name type="scientific">Toxoplasma gondii FOU</name>
    <dbReference type="NCBI Taxonomy" id="943167"/>
    <lineage>
        <taxon>Eukaryota</taxon>
        <taxon>Sar</taxon>
        <taxon>Alveolata</taxon>
        <taxon>Apicomplexa</taxon>
        <taxon>Conoidasida</taxon>
        <taxon>Coccidia</taxon>
        <taxon>Eucoccidiorida</taxon>
        <taxon>Eimeriorina</taxon>
        <taxon>Sarcocystidae</taxon>
        <taxon>Toxoplasma</taxon>
    </lineage>
</organism>
<reference evidence="2 3" key="1">
    <citation type="submission" date="2014-07" db="EMBL/GenBank/DDBJ databases">
        <authorList>
            <person name="Sibley D."/>
            <person name="Venepally P."/>
            <person name="Karamycheva S."/>
            <person name="Hadjithomas M."/>
            <person name="Khan A."/>
            <person name="Brunk B."/>
            <person name="Roos D."/>
            <person name="Caler E."/>
            <person name="Lorenzi H."/>
        </authorList>
    </citation>
    <scope>NUCLEOTIDE SEQUENCE [LARGE SCALE GENOMIC DNA]</scope>
    <source>
        <strain evidence="2 3">FOU</strain>
    </source>
</reference>
<keyword evidence="1" id="KW-1133">Transmembrane helix</keyword>